<dbReference type="GO" id="GO:0009424">
    <property type="term" value="C:bacterial-type flagellum hook"/>
    <property type="evidence" value="ECO:0007669"/>
    <property type="project" value="InterPro"/>
</dbReference>
<proteinExistence type="inferred from homology"/>
<dbReference type="InterPro" id="IPR001029">
    <property type="entry name" value="Flagellin_N"/>
</dbReference>
<dbReference type="KEGG" id="pacr:FXN63_16210"/>
<dbReference type="SUPFAM" id="SSF64518">
    <property type="entry name" value="Phase 1 flagellin"/>
    <property type="match status" value="2"/>
</dbReference>
<evidence type="ECO:0000313" key="7">
    <source>
        <dbReference type="Proteomes" id="UP000325161"/>
    </source>
</evidence>
<dbReference type="EMBL" id="CP043046">
    <property type="protein sequence ID" value="QEI07212.1"/>
    <property type="molecule type" value="Genomic_DNA"/>
</dbReference>
<keyword evidence="6" id="KW-0966">Cell projection</keyword>
<keyword evidence="7" id="KW-1185">Reference proteome</keyword>
<evidence type="ECO:0000256" key="4">
    <source>
        <dbReference type="ARBA" id="ARBA00023143"/>
    </source>
</evidence>
<dbReference type="Pfam" id="PF00669">
    <property type="entry name" value="Flagellin_N"/>
    <property type="match status" value="1"/>
</dbReference>
<dbReference type="GO" id="GO:0005576">
    <property type="term" value="C:extracellular region"/>
    <property type="evidence" value="ECO:0007669"/>
    <property type="project" value="UniProtKB-SubCell"/>
</dbReference>
<gene>
    <name evidence="6" type="primary">flgL</name>
    <name evidence="6" type="ORF">FXN63_16210</name>
</gene>
<dbReference type="NCBIfam" id="TIGR02550">
    <property type="entry name" value="flagell_flgL"/>
    <property type="match status" value="1"/>
</dbReference>
<sequence length="493" mass="51302">MRVSTNIQFDAGLRAMTTQQSEIARLSQQISGERKVLNPGDDPIAAAREVTLTATKAAYEQMIKNQGDVNDSLKQIENTLDTAREAIGTFRTKLIALNSGALNDADRASHIKDMESLRDQLISVANQSDGNGNFLFSGYAAKTQPFVADGAGQIAYNGDIGVREVQIGPTRTMAANMTGDYLFMSVPTGNGKVEGTATSTNTGSGYMKNVSVTDNAAWKAAEAAGPYSVEFVSTTTGTTTNGIAVNQTVTDPAAWGKAAANKPFSLEFTDATTYTLTDGKGVTSTGTYTPGAPLTINGMQMNFGTDPAAGDKFAIGDVAGKYQVSNGAGAVVGTGTIDPAKGGSVTFAGITLDVSGVPNAGDTFTFKQPGTADIFASMQAAIDAAKIPAADAANGATQRNNVLREMMANIDGGLNRLLDATTTLGSRQDELDALTGQDTVSRDNVSAQITKEVGMGTQDLVAAISELAQRNLSLQAAQKVYAQVSNMSLFNII</sequence>
<dbReference type="AlphaFoldDB" id="A0A5C0AXK0"/>
<dbReference type="RefSeq" id="WP_148816259.1">
    <property type="nucleotide sequence ID" value="NZ_CP043046.1"/>
</dbReference>
<reference evidence="6 7" key="1">
    <citation type="submission" date="2019-08" db="EMBL/GenBank/DDBJ databases">
        <title>Amphibian skin-associated Pigmentiphaga: genome sequence and occurrence across geography and hosts.</title>
        <authorList>
            <person name="Bletz M.C."/>
            <person name="Bunk B."/>
            <person name="Sproeer C."/>
            <person name="Biwer P."/>
            <person name="Reiter S."/>
            <person name="Rabemananjara F.C.E."/>
            <person name="Schulz S."/>
            <person name="Overmann J."/>
            <person name="Vences M."/>
        </authorList>
    </citation>
    <scope>NUCLEOTIDE SEQUENCE [LARGE SCALE GENOMIC DNA]</scope>
    <source>
        <strain evidence="6 7">Mada1488</strain>
    </source>
</reference>
<evidence type="ECO:0000256" key="3">
    <source>
        <dbReference type="ARBA" id="ARBA00005709"/>
    </source>
</evidence>
<evidence type="ECO:0000256" key="1">
    <source>
        <dbReference type="ARBA" id="ARBA00004365"/>
    </source>
</evidence>
<comment type="subcellular location">
    <subcellularLocation>
        <location evidence="1">Bacterial flagellum</location>
    </subcellularLocation>
    <subcellularLocation>
        <location evidence="2">Secreted</location>
    </subcellularLocation>
</comment>
<dbReference type="InterPro" id="IPR013384">
    <property type="entry name" value="Flagell_FlgL"/>
</dbReference>
<comment type="similarity">
    <text evidence="3">Belongs to the bacterial flagellin family.</text>
</comment>
<keyword evidence="4" id="KW-0975">Bacterial flagellum</keyword>
<dbReference type="Proteomes" id="UP000325161">
    <property type="component" value="Chromosome"/>
</dbReference>
<dbReference type="GO" id="GO:0071973">
    <property type="term" value="P:bacterial-type flagellum-dependent cell motility"/>
    <property type="evidence" value="ECO:0007669"/>
    <property type="project" value="InterPro"/>
</dbReference>
<protein>
    <submittedName>
        <fullName evidence="6">Flagellar hook-associated protein 3</fullName>
    </submittedName>
</protein>
<keyword evidence="6" id="KW-0282">Flagellum</keyword>
<keyword evidence="6" id="KW-0969">Cilium</keyword>
<name>A0A5C0AXK0_9BURK</name>
<dbReference type="PANTHER" id="PTHR42792">
    <property type="entry name" value="FLAGELLIN"/>
    <property type="match status" value="1"/>
</dbReference>
<evidence type="ECO:0000256" key="2">
    <source>
        <dbReference type="ARBA" id="ARBA00004613"/>
    </source>
</evidence>
<evidence type="ECO:0000313" key="6">
    <source>
        <dbReference type="EMBL" id="QEI07212.1"/>
    </source>
</evidence>
<evidence type="ECO:0000259" key="5">
    <source>
        <dbReference type="Pfam" id="PF00669"/>
    </source>
</evidence>
<dbReference type="GO" id="GO:0005198">
    <property type="term" value="F:structural molecule activity"/>
    <property type="evidence" value="ECO:0007669"/>
    <property type="project" value="InterPro"/>
</dbReference>
<dbReference type="Gene3D" id="1.20.1330.10">
    <property type="entry name" value="f41 fragment of flagellin, N-terminal domain"/>
    <property type="match status" value="2"/>
</dbReference>
<feature type="domain" description="Flagellin N-terminal" evidence="5">
    <location>
        <begin position="3"/>
        <end position="140"/>
    </location>
</feature>
<dbReference type="OrthoDB" id="9768249at2"/>
<dbReference type="InterPro" id="IPR001492">
    <property type="entry name" value="Flagellin"/>
</dbReference>
<dbReference type="PANTHER" id="PTHR42792:SF1">
    <property type="entry name" value="FLAGELLAR HOOK-ASSOCIATED PROTEIN 3"/>
    <property type="match status" value="1"/>
</dbReference>
<organism evidence="6 7">
    <name type="scientific">Pigmentiphaga aceris</name>
    <dbReference type="NCBI Taxonomy" id="1940612"/>
    <lineage>
        <taxon>Bacteria</taxon>
        <taxon>Pseudomonadati</taxon>
        <taxon>Pseudomonadota</taxon>
        <taxon>Betaproteobacteria</taxon>
        <taxon>Burkholderiales</taxon>
        <taxon>Alcaligenaceae</taxon>
        <taxon>Pigmentiphaga</taxon>
    </lineage>
</organism>
<accession>A0A5C0AXK0</accession>